<feature type="transmembrane region" description="Helical" evidence="5">
    <location>
        <begin position="62"/>
        <end position="81"/>
    </location>
</feature>
<dbReference type="InterPro" id="IPR003752">
    <property type="entry name" value="DiS_bond_form_DsbB/BdbC"/>
</dbReference>
<evidence type="ECO:0000256" key="3">
    <source>
        <dbReference type="ARBA" id="ARBA00022989"/>
    </source>
</evidence>
<dbReference type="GO" id="GO:0006457">
    <property type="term" value="P:protein folding"/>
    <property type="evidence" value="ECO:0007669"/>
    <property type="project" value="InterPro"/>
</dbReference>
<gene>
    <name evidence="6" type="ORF">SAMN04488001_1936</name>
</gene>
<feature type="transmembrane region" description="Helical" evidence="5">
    <location>
        <begin position="7"/>
        <end position="27"/>
    </location>
</feature>
<dbReference type="STRING" id="670155.SAMN04488001_1936"/>
<sequence>MSRTQIVITAAGGSALLLAGAFIFQLLGYAPCEMCLWQRWPHAAAFLIGALFLMLPSRALALLGALAAATTGLIGVFHAGVEQKWWEGPTSCTSGDISNLTPEQLLEQIMTAPMVRCDEIPWALAGISMAGWNAIISLFLAGLWIAAARRSA</sequence>
<feature type="transmembrane region" description="Helical" evidence="5">
    <location>
        <begin position="39"/>
        <end position="55"/>
    </location>
</feature>
<organism evidence="6 7">
    <name type="scientific">Litoreibacter albidus</name>
    <dbReference type="NCBI Taxonomy" id="670155"/>
    <lineage>
        <taxon>Bacteria</taxon>
        <taxon>Pseudomonadati</taxon>
        <taxon>Pseudomonadota</taxon>
        <taxon>Alphaproteobacteria</taxon>
        <taxon>Rhodobacterales</taxon>
        <taxon>Roseobacteraceae</taxon>
        <taxon>Litoreibacter</taxon>
    </lineage>
</organism>
<evidence type="ECO:0000256" key="2">
    <source>
        <dbReference type="ARBA" id="ARBA00022692"/>
    </source>
</evidence>
<accession>A0A1H2XDL2</accession>
<dbReference type="Proteomes" id="UP000199441">
    <property type="component" value="Unassembled WGS sequence"/>
</dbReference>
<keyword evidence="3 5" id="KW-1133">Transmembrane helix</keyword>
<proteinExistence type="predicted"/>
<keyword evidence="4 5" id="KW-0472">Membrane</keyword>
<evidence type="ECO:0000256" key="1">
    <source>
        <dbReference type="ARBA" id="ARBA00004141"/>
    </source>
</evidence>
<reference evidence="7" key="1">
    <citation type="submission" date="2016-10" db="EMBL/GenBank/DDBJ databases">
        <authorList>
            <person name="Varghese N."/>
            <person name="Submissions S."/>
        </authorList>
    </citation>
    <scope>NUCLEOTIDE SEQUENCE [LARGE SCALE GENOMIC DNA]</scope>
    <source>
        <strain evidence="7">DSM 26922</strain>
    </source>
</reference>
<feature type="transmembrane region" description="Helical" evidence="5">
    <location>
        <begin position="120"/>
        <end position="147"/>
    </location>
</feature>
<dbReference type="GO" id="GO:0015035">
    <property type="term" value="F:protein-disulfide reductase activity"/>
    <property type="evidence" value="ECO:0007669"/>
    <property type="project" value="InterPro"/>
</dbReference>
<keyword evidence="2 5" id="KW-0812">Transmembrane</keyword>
<comment type="subcellular location">
    <subcellularLocation>
        <location evidence="1">Membrane</location>
        <topology evidence="1">Multi-pass membrane protein</topology>
    </subcellularLocation>
</comment>
<dbReference type="GO" id="GO:0016020">
    <property type="term" value="C:membrane"/>
    <property type="evidence" value="ECO:0007669"/>
    <property type="project" value="UniProtKB-SubCell"/>
</dbReference>
<protein>
    <submittedName>
        <fullName evidence="6">Disulfide bond formation protein DsbB</fullName>
    </submittedName>
</protein>
<dbReference type="OrthoDB" id="9808637at2"/>
<dbReference type="AlphaFoldDB" id="A0A1H2XDL2"/>
<dbReference type="Pfam" id="PF02600">
    <property type="entry name" value="DsbB"/>
    <property type="match status" value="1"/>
</dbReference>
<dbReference type="InterPro" id="IPR023380">
    <property type="entry name" value="DsbB-like_sf"/>
</dbReference>
<dbReference type="PIRSF" id="PIRSF033913">
    <property type="entry name" value="S-S_format_DsbB"/>
    <property type="match status" value="1"/>
</dbReference>
<name>A0A1H2XDL2_9RHOB</name>
<evidence type="ECO:0000256" key="5">
    <source>
        <dbReference type="SAM" id="Phobius"/>
    </source>
</evidence>
<dbReference type="Gene3D" id="1.20.1550.10">
    <property type="entry name" value="DsbB-like"/>
    <property type="match status" value="1"/>
</dbReference>
<dbReference type="RefSeq" id="WP_089946727.1">
    <property type="nucleotide sequence ID" value="NZ_FNOI01000003.1"/>
</dbReference>
<evidence type="ECO:0000256" key="4">
    <source>
        <dbReference type="ARBA" id="ARBA00023136"/>
    </source>
</evidence>
<keyword evidence="7" id="KW-1185">Reference proteome</keyword>
<dbReference type="SUPFAM" id="SSF158442">
    <property type="entry name" value="DsbB-like"/>
    <property type="match status" value="1"/>
</dbReference>
<dbReference type="InterPro" id="IPR024199">
    <property type="entry name" value="Uncharacterised_DsbB"/>
</dbReference>
<evidence type="ECO:0000313" key="7">
    <source>
        <dbReference type="Proteomes" id="UP000199441"/>
    </source>
</evidence>
<dbReference type="EMBL" id="FNOI01000003">
    <property type="protein sequence ID" value="SDW90544.1"/>
    <property type="molecule type" value="Genomic_DNA"/>
</dbReference>
<evidence type="ECO:0000313" key="6">
    <source>
        <dbReference type="EMBL" id="SDW90544.1"/>
    </source>
</evidence>